<dbReference type="Pfam" id="PF01081">
    <property type="entry name" value="Aldolase"/>
    <property type="match status" value="1"/>
</dbReference>
<dbReference type="Proteomes" id="UP001056708">
    <property type="component" value="Chromosome"/>
</dbReference>
<dbReference type="EMBL" id="CP098611">
    <property type="protein sequence ID" value="USR89663.1"/>
    <property type="molecule type" value="Genomic_DNA"/>
</dbReference>
<evidence type="ECO:0000256" key="3">
    <source>
        <dbReference type="ARBA" id="ARBA00011233"/>
    </source>
</evidence>
<evidence type="ECO:0000256" key="4">
    <source>
        <dbReference type="ARBA" id="ARBA00023239"/>
    </source>
</evidence>
<dbReference type="GO" id="GO:0008675">
    <property type="term" value="F:2-dehydro-3-deoxy-phosphogluconate aldolase activity"/>
    <property type="evidence" value="ECO:0007669"/>
    <property type="project" value="UniProtKB-EC"/>
</dbReference>
<evidence type="ECO:0000313" key="7">
    <source>
        <dbReference type="Proteomes" id="UP001056708"/>
    </source>
</evidence>
<protein>
    <submittedName>
        <fullName evidence="6">Bifunctional 4-hydroxy-2-oxoglutarate aldolase/2-dehydro-3-deoxy-phosphogluconate aldolase</fullName>
        <ecNumber evidence="6">4.1.2.14</ecNumber>
        <ecNumber evidence="6">4.1.3.16</ecNumber>
    </submittedName>
</protein>
<evidence type="ECO:0000256" key="1">
    <source>
        <dbReference type="ARBA" id="ARBA00004761"/>
    </source>
</evidence>
<keyword evidence="4 6" id="KW-0456">Lyase</keyword>
<sequence>MRDWRWLEGLKEKPVIAVIRAPSLGLGERMAGAAIAGGLSYLEVTWTSDRPTSLIQRLRERFPHCQVGAGTLMTPQELQEAIAAGAQFLFSPHYQFPLLEQAMAAGVPMIPGALTPTEIIQAWQAGATAVKVFPISAMGGVQYLRSLQVPLRGIPLIPTGGVTWETAPAFLNAGAVALGVSTDLFPPSDLAAENWSEVEARSRRWQGLYP</sequence>
<dbReference type="Gene3D" id="3.20.20.70">
    <property type="entry name" value="Aldolase class I"/>
    <property type="match status" value="1"/>
</dbReference>
<dbReference type="CDD" id="cd00452">
    <property type="entry name" value="KDPG_aldolase"/>
    <property type="match status" value="1"/>
</dbReference>
<dbReference type="RefSeq" id="WP_252660601.1">
    <property type="nucleotide sequence ID" value="NZ_CP098611.1"/>
</dbReference>
<name>A0ABY5AL54_9CYAN</name>
<dbReference type="SUPFAM" id="SSF51569">
    <property type="entry name" value="Aldolase"/>
    <property type="match status" value="1"/>
</dbReference>
<dbReference type="PANTHER" id="PTHR30246:SF1">
    <property type="entry name" value="2-DEHYDRO-3-DEOXY-6-PHOSPHOGALACTONATE ALDOLASE-RELATED"/>
    <property type="match status" value="1"/>
</dbReference>
<dbReference type="InterPro" id="IPR000887">
    <property type="entry name" value="Aldlse_KDPG_KHG"/>
</dbReference>
<dbReference type="EC" id="4.1.2.14" evidence="6"/>
<comment type="subunit">
    <text evidence="3">Homotrimer.</text>
</comment>
<organism evidence="6 7">
    <name type="scientific">Phormidium yuhuli AB48</name>
    <dbReference type="NCBI Taxonomy" id="2940671"/>
    <lineage>
        <taxon>Bacteria</taxon>
        <taxon>Bacillati</taxon>
        <taxon>Cyanobacteriota</taxon>
        <taxon>Cyanophyceae</taxon>
        <taxon>Oscillatoriophycideae</taxon>
        <taxon>Oscillatoriales</taxon>
        <taxon>Oscillatoriaceae</taxon>
        <taxon>Phormidium</taxon>
        <taxon>Phormidium yuhuli</taxon>
    </lineage>
</organism>
<evidence type="ECO:0000313" key="6">
    <source>
        <dbReference type="EMBL" id="USR89663.1"/>
    </source>
</evidence>
<evidence type="ECO:0000256" key="2">
    <source>
        <dbReference type="ARBA" id="ARBA00006906"/>
    </source>
</evidence>
<dbReference type="PANTHER" id="PTHR30246">
    <property type="entry name" value="2-KETO-3-DEOXY-6-PHOSPHOGLUCONATE ALDOLASE"/>
    <property type="match status" value="1"/>
</dbReference>
<accession>A0ABY5AL54</accession>
<comment type="similarity">
    <text evidence="2">Belongs to the KHG/KDPG aldolase family.</text>
</comment>
<dbReference type="InterPro" id="IPR013785">
    <property type="entry name" value="Aldolase_TIM"/>
</dbReference>
<proteinExistence type="inferred from homology"/>
<reference evidence="6" key="1">
    <citation type="submission" date="2022-06" db="EMBL/GenBank/DDBJ databases">
        <title>Genome sequence of Phormidium yuhuli AB48 isolated from an industrial photobioreactor environment.</title>
        <authorList>
            <person name="Qiu Y."/>
            <person name="Noonan A.J.C."/>
            <person name="Dofher K."/>
            <person name="Koch M."/>
            <person name="Kieft B."/>
            <person name="Lin X."/>
            <person name="Ziels R.M."/>
            <person name="Hallam S.J."/>
        </authorList>
    </citation>
    <scope>NUCLEOTIDE SEQUENCE</scope>
    <source>
        <strain evidence="6">AB48</strain>
    </source>
</reference>
<dbReference type="NCBIfam" id="TIGR01182">
    <property type="entry name" value="eda"/>
    <property type="match status" value="1"/>
</dbReference>
<dbReference type="NCBIfam" id="NF005673">
    <property type="entry name" value="PRK07455.1"/>
    <property type="match status" value="1"/>
</dbReference>
<dbReference type="GO" id="GO:0008700">
    <property type="term" value="F:(R,S)-4-hydroxy-2-oxoglutarate aldolase activity"/>
    <property type="evidence" value="ECO:0007669"/>
    <property type="project" value="UniProtKB-EC"/>
</dbReference>
<comment type="pathway">
    <text evidence="1">Carbohydrate acid metabolism.</text>
</comment>
<evidence type="ECO:0000256" key="5">
    <source>
        <dbReference type="ARBA" id="ARBA00023277"/>
    </source>
</evidence>
<dbReference type="EC" id="4.1.3.16" evidence="6"/>
<keyword evidence="5" id="KW-0119">Carbohydrate metabolism</keyword>
<gene>
    <name evidence="6" type="ORF">NEA10_12320</name>
</gene>
<keyword evidence="7" id="KW-1185">Reference proteome</keyword>